<dbReference type="EMBL" id="QGKV02002055">
    <property type="protein sequence ID" value="KAF3496129.1"/>
    <property type="molecule type" value="Genomic_DNA"/>
</dbReference>
<proteinExistence type="predicted"/>
<gene>
    <name evidence="1" type="ORF">DY000_02053538</name>
</gene>
<keyword evidence="2" id="KW-1185">Reference proteome</keyword>
<sequence>MVARVGPGVLPSGDLGRLLAETRRPVSCLGSASTKSAPLAGLLAHSAWSAGSQLISAGRTVRVSGRWSWSCSVASRLVWVRVSGGLVGPAMGPRVHWVLGQGRGLILEGLGNGLGLCLTQTKSIKGAGMQVAERCNPWPIDAHSLQVVLVRGA</sequence>
<reference evidence="1 2" key="1">
    <citation type="journal article" date="2020" name="BMC Genomics">
        <title>Intraspecific diversification of the crop wild relative Brassica cretica Lam. using demographic model selection.</title>
        <authorList>
            <person name="Kioukis A."/>
            <person name="Michalopoulou V.A."/>
            <person name="Briers L."/>
            <person name="Pirintsos S."/>
            <person name="Studholme D.J."/>
            <person name="Pavlidis P."/>
            <person name="Sarris P.F."/>
        </authorList>
    </citation>
    <scope>NUCLEOTIDE SEQUENCE [LARGE SCALE GENOMIC DNA]</scope>
    <source>
        <strain evidence="2">cv. PFS-1207/04</strain>
    </source>
</reference>
<comment type="caution">
    <text evidence="1">The sequence shown here is derived from an EMBL/GenBank/DDBJ whole genome shotgun (WGS) entry which is preliminary data.</text>
</comment>
<dbReference type="Proteomes" id="UP000266723">
    <property type="component" value="Unassembled WGS sequence"/>
</dbReference>
<evidence type="ECO:0000313" key="1">
    <source>
        <dbReference type="EMBL" id="KAF3496129.1"/>
    </source>
</evidence>
<organism evidence="1 2">
    <name type="scientific">Brassica cretica</name>
    <name type="common">Mustard</name>
    <dbReference type="NCBI Taxonomy" id="69181"/>
    <lineage>
        <taxon>Eukaryota</taxon>
        <taxon>Viridiplantae</taxon>
        <taxon>Streptophyta</taxon>
        <taxon>Embryophyta</taxon>
        <taxon>Tracheophyta</taxon>
        <taxon>Spermatophyta</taxon>
        <taxon>Magnoliopsida</taxon>
        <taxon>eudicotyledons</taxon>
        <taxon>Gunneridae</taxon>
        <taxon>Pentapetalae</taxon>
        <taxon>rosids</taxon>
        <taxon>malvids</taxon>
        <taxon>Brassicales</taxon>
        <taxon>Brassicaceae</taxon>
        <taxon>Brassiceae</taxon>
        <taxon>Brassica</taxon>
    </lineage>
</organism>
<accession>A0ABQ7AEH4</accession>
<name>A0ABQ7AEH4_BRACR</name>
<evidence type="ECO:0000313" key="2">
    <source>
        <dbReference type="Proteomes" id="UP000266723"/>
    </source>
</evidence>
<protein>
    <submittedName>
        <fullName evidence="1">Uncharacterized protein</fullName>
    </submittedName>
</protein>